<dbReference type="AlphaFoldDB" id="S6BPV3"/>
<evidence type="ECO:0000256" key="1">
    <source>
        <dbReference type="SAM" id="MobiDB-lite"/>
    </source>
</evidence>
<evidence type="ECO:0000313" key="2">
    <source>
        <dbReference type="EMBL" id="BAN66202.1"/>
    </source>
</evidence>
<protein>
    <submittedName>
        <fullName evidence="2">Uncharacterized protein</fullName>
    </submittedName>
</protein>
<reference evidence="2" key="1">
    <citation type="journal article" date="2014" name="BMC Genomics">
        <title>The Babesia bovis gene and promoter model: an update from full-length EST analysis.</title>
        <authorList>
            <person name="Yamagishi J."/>
            <person name="Wakaguri H."/>
            <person name="Yokoyama N."/>
            <person name="Yamashita R."/>
            <person name="Suzuki Y."/>
            <person name="Xuan X."/>
            <person name="Igarashi I."/>
        </authorList>
    </citation>
    <scope>NUCLEOTIDE SEQUENCE</scope>
    <source>
        <strain evidence="2">Texas</strain>
    </source>
</reference>
<organism evidence="2">
    <name type="scientific">Babesia bovis</name>
    <dbReference type="NCBI Taxonomy" id="5865"/>
    <lineage>
        <taxon>Eukaryota</taxon>
        <taxon>Sar</taxon>
        <taxon>Alveolata</taxon>
        <taxon>Apicomplexa</taxon>
        <taxon>Aconoidasida</taxon>
        <taxon>Piroplasmida</taxon>
        <taxon>Babesiidae</taxon>
        <taxon>Babesia</taxon>
    </lineage>
</organism>
<sequence length="451" mass="50645">MSFANDLDSYIPGSNLHAQGYQTSIDLDIFDGDDRTMKNTVNVHESIFNDPRKSRMRSGDPGDTSLDRDIAMRNESPISNPQAQPKIHAVIQSLQNMMVTLSRRVDNSRDINRNIRADSTEFAMDREVNQTVTRGIRKRSMNSSAASSDYVRMPSDDCQSVEFPEDNLETDNYPRGSDNHRNYPVGTIPTQKLEHDVKLAPIVDLIKELNPNIDSNTLEEMLSSMLFDDAAVPATNLKRRTVIPPVDNIFDDSGEISQRSSDLGLRNNQVTVGTQTCYREIQPCSSQSSAIWTPIVVESIEPEVYADLSSSPRQVFDASTNTAPEQKSTPRIMNRITTPTFDFRMDEPREAAPFTKEALLSRLSDTPHRMVIRSGSDDRSDGYNDPASQRVNAYGNINAKPIRSISLPDGLTEEELLEAYNEVVKLTRIFHVKDIKSLTRAVTARVNRPYP</sequence>
<dbReference type="EMBL" id="AK442408">
    <property type="protein sequence ID" value="BAN66202.1"/>
    <property type="molecule type" value="mRNA"/>
</dbReference>
<dbReference type="VEuPathDB" id="PiroplasmaDB:BBOV_II007210"/>
<accession>S6BPV3</accession>
<feature type="region of interest" description="Disordered" evidence="1">
    <location>
        <begin position="138"/>
        <end position="157"/>
    </location>
</feature>
<gene>
    <name evidence="2" type="primary">BBOV_II007210</name>
</gene>
<name>S6BPV3_BABBO</name>
<proteinExistence type="evidence at transcript level"/>